<dbReference type="InterPro" id="IPR051673">
    <property type="entry name" value="SSDNA_exonuclease_RecJ"/>
</dbReference>
<reference evidence="4" key="1">
    <citation type="submission" date="2017-09" db="EMBL/GenBank/DDBJ databases">
        <title>Depth-based differentiation of microbial function through sediment-hosted aquifers and enrichment of novel symbionts in the deep terrestrial subsurface.</title>
        <authorList>
            <person name="Probst A.J."/>
            <person name="Ladd B."/>
            <person name="Jarett J.K."/>
            <person name="Geller-Mcgrath D.E."/>
            <person name="Sieber C.M.K."/>
            <person name="Emerson J.B."/>
            <person name="Anantharaman K."/>
            <person name="Thomas B.C."/>
            <person name="Malmstrom R."/>
            <person name="Stieglmeier M."/>
            <person name="Klingl A."/>
            <person name="Woyke T."/>
            <person name="Ryan C.M."/>
            <person name="Banfield J.F."/>
        </authorList>
    </citation>
    <scope>NUCLEOTIDE SEQUENCE [LARGE SCALE GENOMIC DNA]</scope>
</reference>
<dbReference type="EMBL" id="PFQS01000047">
    <property type="protein sequence ID" value="PJC68914.1"/>
    <property type="molecule type" value="Genomic_DNA"/>
</dbReference>
<dbReference type="Gene3D" id="3.10.310.30">
    <property type="match status" value="1"/>
</dbReference>
<dbReference type="InterPro" id="IPR003156">
    <property type="entry name" value="DHHA1_dom"/>
</dbReference>
<organism evidence="3 4">
    <name type="scientific">candidate division WWE3 bacterium CG_4_8_14_3_um_filter_42_11</name>
    <dbReference type="NCBI Taxonomy" id="1975076"/>
    <lineage>
        <taxon>Bacteria</taxon>
        <taxon>Katanobacteria</taxon>
    </lineage>
</organism>
<sequence>MIAKKWIIKPRKKEDLIEQILYNRGFRTREMIDEFLNPSLSNLPDIFSFKNMRLAVERLKKAQQNHETIIVFGDYDVDGETAAAIVWETLYKLGFAVLPYLPSREEGYGLNIQAIEKFKNEGVSLIITVDCGISSVAEIKLAKKLGIDTIVTDHHQPGNQLPEALAIVHSDELAGVGVAWFLSQAILQEFKKRSQVKDFLDLVALGTIADLSPLLGSNRILVKYGIDVLRKTERIGLKILIREAGLDLGEIDTYEIGFILAPRLNAMGRIHHAISSLRLLCTRDFRQAVELSKKLNLKNAERQDLTAGSYEQARRMVLGKVDFPKALIIASQEWHEGIIGLVAGRLVEEFYRPAIVLSLGEKVSKGSVRSIPGFNIIQSLREFEEYFIDLGGHPAAA</sequence>
<feature type="non-terminal residue" evidence="3">
    <location>
        <position position="397"/>
    </location>
</feature>
<dbReference type="SUPFAM" id="SSF64182">
    <property type="entry name" value="DHH phosphoesterases"/>
    <property type="match status" value="1"/>
</dbReference>
<protein>
    <submittedName>
        <fullName evidence="3">Single-stranded-DNA-specific exonuclease RecJ</fullName>
    </submittedName>
</protein>
<evidence type="ECO:0000259" key="2">
    <source>
        <dbReference type="Pfam" id="PF02272"/>
    </source>
</evidence>
<evidence type="ECO:0000313" key="3">
    <source>
        <dbReference type="EMBL" id="PJC68914.1"/>
    </source>
</evidence>
<dbReference type="PANTHER" id="PTHR30255:SF2">
    <property type="entry name" value="SINGLE-STRANDED-DNA-SPECIFIC EXONUCLEASE RECJ"/>
    <property type="match status" value="1"/>
</dbReference>
<evidence type="ECO:0000259" key="1">
    <source>
        <dbReference type="Pfam" id="PF01368"/>
    </source>
</evidence>
<feature type="domain" description="DDH" evidence="1">
    <location>
        <begin position="69"/>
        <end position="207"/>
    </location>
</feature>
<dbReference type="InterPro" id="IPR001667">
    <property type="entry name" value="DDH_dom"/>
</dbReference>
<keyword evidence="3" id="KW-0378">Hydrolase</keyword>
<gene>
    <name evidence="3" type="primary">recJ</name>
    <name evidence="3" type="ORF">CO015_02270</name>
</gene>
<feature type="domain" description="DHHA1" evidence="2">
    <location>
        <begin position="329"/>
        <end position="397"/>
    </location>
</feature>
<dbReference type="Proteomes" id="UP000229438">
    <property type="component" value="Unassembled WGS sequence"/>
</dbReference>
<dbReference type="GO" id="GO:0003676">
    <property type="term" value="F:nucleic acid binding"/>
    <property type="evidence" value="ECO:0007669"/>
    <property type="project" value="InterPro"/>
</dbReference>
<dbReference type="Gene3D" id="3.90.1640.30">
    <property type="match status" value="1"/>
</dbReference>
<dbReference type="Pfam" id="PF02272">
    <property type="entry name" value="DHHA1"/>
    <property type="match status" value="1"/>
</dbReference>
<dbReference type="Pfam" id="PF01368">
    <property type="entry name" value="DHH"/>
    <property type="match status" value="1"/>
</dbReference>
<name>A0A2M8G758_UNCKA</name>
<dbReference type="AlphaFoldDB" id="A0A2M8G758"/>
<evidence type="ECO:0000313" key="4">
    <source>
        <dbReference type="Proteomes" id="UP000229438"/>
    </source>
</evidence>
<keyword evidence="3" id="KW-0269">Exonuclease</keyword>
<dbReference type="PANTHER" id="PTHR30255">
    <property type="entry name" value="SINGLE-STRANDED-DNA-SPECIFIC EXONUCLEASE RECJ"/>
    <property type="match status" value="1"/>
</dbReference>
<comment type="caution">
    <text evidence="3">The sequence shown here is derived from an EMBL/GenBank/DDBJ whole genome shotgun (WGS) entry which is preliminary data.</text>
</comment>
<dbReference type="GO" id="GO:0006310">
    <property type="term" value="P:DNA recombination"/>
    <property type="evidence" value="ECO:0007669"/>
    <property type="project" value="InterPro"/>
</dbReference>
<dbReference type="NCBIfam" id="TIGR00644">
    <property type="entry name" value="recJ"/>
    <property type="match status" value="1"/>
</dbReference>
<dbReference type="InterPro" id="IPR038763">
    <property type="entry name" value="DHH_sf"/>
</dbReference>
<dbReference type="GO" id="GO:0006281">
    <property type="term" value="P:DNA repair"/>
    <property type="evidence" value="ECO:0007669"/>
    <property type="project" value="InterPro"/>
</dbReference>
<dbReference type="InterPro" id="IPR004610">
    <property type="entry name" value="RecJ"/>
</dbReference>
<keyword evidence="3" id="KW-0540">Nuclease</keyword>
<dbReference type="GO" id="GO:0008409">
    <property type="term" value="F:5'-3' exonuclease activity"/>
    <property type="evidence" value="ECO:0007669"/>
    <property type="project" value="InterPro"/>
</dbReference>
<accession>A0A2M8G758</accession>
<proteinExistence type="predicted"/>